<dbReference type="KEGG" id="acz:Acaty_c1221"/>
<evidence type="ECO:0000313" key="1">
    <source>
        <dbReference type="EMBL" id="AIA55089.1"/>
    </source>
</evidence>
<evidence type="ECO:0008006" key="3">
    <source>
        <dbReference type="Google" id="ProtNLM"/>
    </source>
</evidence>
<dbReference type="RefSeq" id="WP_004871940.1">
    <property type="nucleotide sequence ID" value="NZ_CP005986.1"/>
</dbReference>
<dbReference type="eggNOG" id="COG3143">
    <property type="taxonomic scope" value="Bacteria"/>
</dbReference>
<proteinExistence type="predicted"/>
<name>A0A059ZQA6_ACICK</name>
<dbReference type="GeneID" id="92931430"/>
<dbReference type="AlphaFoldDB" id="A0A059ZQA6"/>
<sequence>MTSGSSGDLLGGTENLLREGLRRLGASAELSGAHQPLREALELTGKQTLATIAYVEHGQALLRDLRQGNIPADSAYDELEAVFRQIVASQQGQDLAGQRLQQALALLQMVEHRIRLLLADAGVAAPTDVNDTQADTVAMGQDDVDAILRDLGI</sequence>
<dbReference type="HOGENOM" id="CLU_1648434_0_0_6"/>
<accession>A0A059ZQA6</accession>
<reference evidence="1 2" key="1">
    <citation type="journal article" date="2009" name="J. Bacteriol.">
        <title>Draft genome sequence of the extremely acidophilic bacterium Acidithiobacillus caldus ATCC 51756 reveals metabolic versatility in the genus Acidithiobacillus.</title>
        <authorList>
            <person name="Valdes J."/>
            <person name="Quatrini R."/>
            <person name="Hallberg K."/>
            <person name="Dopson M."/>
            <person name="Valenzuela P.D."/>
            <person name="Holmes D.S."/>
        </authorList>
    </citation>
    <scope>NUCLEOTIDE SEQUENCE [LARGE SCALE GENOMIC DNA]</scope>
    <source>
        <strain evidence="2">ATCC 51756 / DSM 8584 / KU</strain>
    </source>
</reference>
<dbReference type="Gene3D" id="1.10.287.500">
    <property type="entry name" value="Helix hairpin bin"/>
    <property type="match status" value="1"/>
</dbReference>
<gene>
    <name evidence="1" type="ORF">Acaty_c1221</name>
</gene>
<dbReference type="SUPFAM" id="SSF75708">
    <property type="entry name" value="Chemotaxis phosphatase CheZ"/>
    <property type="match status" value="1"/>
</dbReference>
<dbReference type="Proteomes" id="UP000005522">
    <property type="component" value="Chromosome"/>
</dbReference>
<organism evidence="1 2">
    <name type="scientific">Acidithiobacillus caldus (strain ATCC 51756 / DSM 8584 / KU)</name>
    <dbReference type="NCBI Taxonomy" id="637389"/>
    <lineage>
        <taxon>Bacteria</taxon>
        <taxon>Pseudomonadati</taxon>
        <taxon>Pseudomonadota</taxon>
        <taxon>Acidithiobacillia</taxon>
        <taxon>Acidithiobacillales</taxon>
        <taxon>Acidithiobacillaceae</taxon>
        <taxon>Acidithiobacillus</taxon>
    </lineage>
</organism>
<dbReference type="EMBL" id="CP005986">
    <property type="protein sequence ID" value="AIA55089.1"/>
    <property type="molecule type" value="Genomic_DNA"/>
</dbReference>
<evidence type="ECO:0000313" key="2">
    <source>
        <dbReference type="Proteomes" id="UP000005522"/>
    </source>
</evidence>
<protein>
    <recommendedName>
        <fullName evidence="3">Chemotaxis protein CheZ</fullName>
    </recommendedName>
</protein>